<dbReference type="GO" id="GO:0005886">
    <property type="term" value="C:plasma membrane"/>
    <property type="evidence" value="ECO:0007669"/>
    <property type="project" value="UniProtKB-SubCell"/>
</dbReference>
<dbReference type="GO" id="GO:0015424">
    <property type="term" value="F:ABC-type amino acid transporter activity"/>
    <property type="evidence" value="ECO:0007669"/>
    <property type="project" value="InterPro"/>
</dbReference>
<dbReference type="InterPro" id="IPR027417">
    <property type="entry name" value="P-loop_NTPase"/>
</dbReference>
<dbReference type="SMART" id="SM00382">
    <property type="entry name" value="AAA"/>
    <property type="match status" value="1"/>
</dbReference>
<dbReference type="GO" id="GO:0016887">
    <property type="term" value="F:ATP hydrolysis activity"/>
    <property type="evidence" value="ECO:0007669"/>
    <property type="project" value="InterPro"/>
</dbReference>
<keyword evidence="10" id="KW-1185">Reference proteome</keyword>
<dbReference type="InterPro" id="IPR050086">
    <property type="entry name" value="MetN_ABC_transporter-like"/>
</dbReference>
<dbReference type="GO" id="GO:0005524">
    <property type="term" value="F:ATP binding"/>
    <property type="evidence" value="ECO:0007669"/>
    <property type="project" value="UniProtKB-KW"/>
</dbReference>
<dbReference type="PANTHER" id="PTHR43166:SF9">
    <property type="entry name" value="GLUTAMATE_ASPARTATE IMPORT ATP-BINDING PROTEIN GLTL"/>
    <property type="match status" value="1"/>
</dbReference>
<evidence type="ECO:0000313" key="10">
    <source>
        <dbReference type="Proteomes" id="UP000062260"/>
    </source>
</evidence>
<keyword evidence="7" id="KW-0029">Amino-acid transport</keyword>
<evidence type="ECO:0000256" key="4">
    <source>
        <dbReference type="ARBA" id="ARBA00022475"/>
    </source>
</evidence>
<dbReference type="EMBL" id="CP014163">
    <property type="protein sequence ID" value="AMB99830.1"/>
    <property type="molecule type" value="Genomic_DNA"/>
</dbReference>
<evidence type="ECO:0000256" key="1">
    <source>
        <dbReference type="ARBA" id="ARBA00004202"/>
    </source>
</evidence>
<evidence type="ECO:0000256" key="5">
    <source>
        <dbReference type="ARBA" id="ARBA00022741"/>
    </source>
</evidence>
<evidence type="ECO:0000256" key="3">
    <source>
        <dbReference type="ARBA" id="ARBA00022448"/>
    </source>
</evidence>
<keyword evidence="8" id="KW-0472">Membrane</keyword>
<evidence type="ECO:0000256" key="8">
    <source>
        <dbReference type="ARBA" id="ARBA00023136"/>
    </source>
</evidence>
<dbReference type="PIRSF" id="PIRSF039085">
    <property type="entry name" value="ABC_ATPase_HisP"/>
    <property type="match status" value="1"/>
</dbReference>
<keyword evidence="3" id="KW-0813">Transport</keyword>
<dbReference type="CDD" id="cd03262">
    <property type="entry name" value="ABC_HisP_GlnQ"/>
    <property type="match status" value="1"/>
</dbReference>
<gene>
    <name evidence="9" type="ORF">AWM75_07560</name>
</gene>
<name>A0A0X8FM57_9LACT</name>
<dbReference type="OrthoDB" id="9802185at2"/>
<sequence>MIDISIKNLSKRFGDNQVLQDINIDINKGDVVAIIGPSGSGKSTLLRCLNLLETIDSGSITINDVKVEAGTVSKEEARKLRQQSAMVFQQYHLFKNKTALENVTLAPIKNGLLDKAAAEKQGLALLKSVGLSDQRNQYPATLSGGQQQRVSIARALAVDPEIILLDEPTSALDPELVNEVLTTIERLTELNKTIVIVTHEINFARRIADRVIFMEKAQIVEDGTPDQVLGQPSQQRTREFLAETIVG</sequence>
<proteinExistence type="inferred from homology"/>
<dbReference type="Proteomes" id="UP000062260">
    <property type="component" value="Chromosome"/>
</dbReference>
<evidence type="ECO:0000256" key="7">
    <source>
        <dbReference type="ARBA" id="ARBA00022970"/>
    </source>
</evidence>
<dbReference type="InterPro" id="IPR017871">
    <property type="entry name" value="ABC_transporter-like_CS"/>
</dbReference>
<protein>
    <submittedName>
        <fullName evidence="9">Amino acid ABC transporter ATP-binding protein</fullName>
    </submittedName>
</protein>
<dbReference type="PROSITE" id="PS00211">
    <property type="entry name" value="ABC_TRANSPORTER_1"/>
    <property type="match status" value="1"/>
</dbReference>
<comment type="similarity">
    <text evidence="2">Belongs to the ABC transporter superfamily.</text>
</comment>
<dbReference type="Gene3D" id="3.40.50.300">
    <property type="entry name" value="P-loop containing nucleotide triphosphate hydrolases"/>
    <property type="match status" value="1"/>
</dbReference>
<evidence type="ECO:0000256" key="2">
    <source>
        <dbReference type="ARBA" id="ARBA00005417"/>
    </source>
</evidence>
<evidence type="ECO:0000256" key="6">
    <source>
        <dbReference type="ARBA" id="ARBA00022840"/>
    </source>
</evidence>
<keyword evidence="5" id="KW-0547">Nucleotide-binding</keyword>
<reference evidence="9 10" key="1">
    <citation type="journal article" date="2016" name="Genome Announc.">
        <title>Complete Genome Sequences of Aerococcus christensenii CCUG 28831T, Aerococcus sanguinicola CCUG 43001T, Aerococcus urinae CCUG 36881T, Aerococcus urinaeequi CCUG 28094T, Aerococcus urinaehominis CCUG 42038 BT, and Aerococcus viridans CCUG 4311T.</title>
        <authorList>
            <person name="Carkaci D."/>
            <person name="Dargis R."/>
            <person name="Nielsen X.C."/>
            <person name="Skovgaard O."/>
            <person name="Fuursted K."/>
            <person name="Christensen J.J."/>
        </authorList>
    </citation>
    <scope>NUCLEOTIDE SEQUENCE [LARGE SCALE GENOMIC DNA]</scope>
    <source>
        <strain evidence="9 10">CCUG42038B</strain>
    </source>
</reference>
<dbReference type="PANTHER" id="PTHR43166">
    <property type="entry name" value="AMINO ACID IMPORT ATP-BINDING PROTEIN"/>
    <property type="match status" value="1"/>
</dbReference>
<accession>A0A0X8FM57</accession>
<dbReference type="RefSeq" id="WP_067980369.1">
    <property type="nucleotide sequence ID" value="NZ_CP014163.1"/>
</dbReference>
<dbReference type="Pfam" id="PF00005">
    <property type="entry name" value="ABC_tran"/>
    <property type="match status" value="1"/>
</dbReference>
<dbReference type="AlphaFoldDB" id="A0A0X8FM57"/>
<keyword evidence="4" id="KW-1003">Cell membrane</keyword>
<dbReference type="SUPFAM" id="SSF52540">
    <property type="entry name" value="P-loop containing nucleoside triphosphate hydrolases"/>
    <property type="match status" value="1"/>
</dbReference>
<organism evidence="9 10">
    <name type="scientific">Aerococcus urinaehominis</name>
    <dbReference type="NCBI Taxonomy" id="128944"/>
    <lineage>
        <taxon>Bacteria</taxon>
        <taxon>Bacillati</taxon>
        <taxon>Bacillota</taxon>
        <taxon>Bacilli</taxon>
        <taxon>Lactobacillales</taxon>
        <taxon>Aerococcaceae</taxon>
        <taxon>Aerococcus</taxon>
    </lineage>
</organism>
<reference evidence="10" key="2">
    <citation type="submission" date="2016-01" db="EMBL/GenBank/DDBJ databases">
        <title>Six Aerococcus type strain genome sequencing and assembly using PacBio and Illumina Hiseq.</title>
        <authorList>
            <person name="Carkaci D."/>
            <person name="Dargis R."/>
            <person name="Nielsen X.C."/>
            <person name="Skovgaard O."/>
            <person name="Fuursted K."/>
            <person name="Christensen J.J."/>
        </authorList>
    </citation>
    <scope>NUCLEOTIDE SEQUENCE [LARGE SCALE GENOMIC DNA]</scope>
    <source>
        <strain evidence="10">CCUG42038B</strain>
    </source>
</reference>
<comment type="subcellular location">
    <subcellularLocation>
        <location evidence="1">Cell membrane</location>
        <topology evidence="1">Peripheral membrane protein</topology>
    </subcellularLocation>
</comment>
<dbReference type="STRING" id="128944.AWM75_07560"/>
<dbReference type="PROSITE" id="PS50893">
    <property type="entry name" value="ABC_TRANSPORTER_2"/>
    <property type="match status" value="1"/>
</dbReference>
<dbReference type="KEGG" id="auh:AWM75_07560"/>
<dbReference type="InterPro" id="IPR003593">
    <property type="entry name" value="AAA+_ATPase"/>
</dbReference>
<keyword evidence="6 9" id="KW-0067">ATP-binding</keyword>
<evidence type="ECO:0000313" key="9">
    <source>
        <dbReference type="EMBL" id="AMB99830.1"/>
    </source>
</evidence>
<dbReference type="InterPro" id="IPR003439">
    <property type="entry name" value="ABC_transporter-like_ATP-bd"/>
</dbReference>
<dbReference type="InterPro" id="IPR030679">
    <property type="entry name" value="ABC_ATPase_HisP-typ"/>
</dbReference>